<dbReference type="GO" id="GO:0004803">
    <property type="term" value="F:transposase activity"/>
    <property type="evidence" value="ECO:0007669"/>
    <property type="project" value="InterPro"/>
</dbReference>
<comment type="function">
    <text evidence="1">Absolutely required for transposition of IS1.</text>
</comment>
<dbReference type="Proteomes" id="UP000430387">
    <property type="component" value="Unassembled WGS sequence"/>
</dbReference>
<dbReference type="GO" id="GO:0006313">
    <property type="term" value="P:DNA transposition"/>
    <property type="evidence" value="ECO:0007669"/>
    <property type="project" value="InterPro"/>
</dbReference>
<dbReference type="InterPro" id="IPR051354">
    <property type="entry name" value="Transposase_27_IS1"/>
</dbReference>
<dbReference type="InterPro" id="IPR024431">
    <property type="entry name" value="InsA_HTH_dom"/>
</dbReference>
<feature type="domain" description="InsA N-terminal zinc ribbon" evidence="5">
    <location>
        <begin position="1"/>
        <end position="35"/>
    </location>
</feature>
<reference evidence="7 8" key="1">
    <citation type="submission" date="2019-12" db="EMBL/GenBank/DDBJ databases">
        <title>Enteriobacteria Tanzani isolates_8377-8380.</title>
        <authorList>
            <person name="Subbiah M."/>
            <person name="Call D."/>
        </authorList>
    </citation>
    <scope>NUCLEOTIDE SEQUENCE [LARGE SCALE GENOMIC DNA]</scope>
    <source>
        <strain evidence="7 8">8380wG1</strain>
    </source>
</reference>
<evidence type="ECO:0000256" key="4">
    <source>
        <dbReference type="ARBA" id="ARBA00023172"/>
    </source>
</evidence>
<gene>
    <name evidence="7" type="ORF">GQA06_07660</name>
</gene>
<evidence type="ECO:0000313" key="8">
    <source>
        <dbReference type="Proteomes" id="UP000430387"/>
    </source>
</evidence>
<dbReference type="Pfam" id="PF03400">
    <property type="entry name" value="DDE_Tnp_IS1"/>
    <property type="match status" value="1"/>
</dbReference>
<sequence>MASVNIHCPRCQSAQVYRHGQNPKGRDRFRCRDCHRVFQLTYTYQARKPGMKEMITEMAFNGAGVRDTARTLKIGINTVIRTFKKLAPTQITSSPVAHADVALICELDEQWSYVGSKARLHWLWYAYNTKTGGVLAYTFGPRTDQTCRELLALLTPFNIGMLTSDDWGSYGRVVPKNKYLTGKIFTQRIERNNLTLRTHIKRLARKTICFSRSVEIHEKVIGAFIEKHIFY</sequence>
<accession>A0A6D0I5A9</accession>
<protein>
    <submittedName>
        <fullName evidence="7">IS1 family transposase</fullName>
    </submittedName>
</protein>
<comment type="caution">
    <text evidence="7">The sequence shown here is derived from an EMBL/GenBank/DDBJ whole genome shotgun (WGS) entry which is preliminary data.</text>
</comment>
<dbReference type="AlphaFoldDB" id="A0A6D0I5A9"/>
<organism evidence="7 8">
    <name type="scientific">Escherichia coli</name>
    <dbReference type="NCBI Taxonomy" id="562"/>
    <lineage>
        <taxon>Bacteria</taxon>
        <taxon>Pseudomonadati</taxon>
        <taxon>Pseudomonadota</taxon>
        <taxon>Gammaproteobacteria</taxon>
        <taxon>Enterobacterales</taxon>
        <taxon>Enterobacteriaceae</taxon>
        <taxon>Escherichia</taxon>
    </lineage>
</organism>
<keyword evidence="4" id="KW-0233">DNA recombination</keyword>
<dbReference type="NCBIfam" id="NF033558">
    <property type="entry name" value="transpos_IS1"/>
    <property type="match status" value="1"/>
</dbReference>
<evidence type="ECO:0000259" key="6">
    <source>
        <dbReference type="Pfam" id="PF12759"/>
    </source>
</evidence>
<dbReference type="PANTHER" id="PTHR33293">
    <property type="entry name" value="INSERTION ELEMENT IS1 1 PROTEIN INSB-RELATED"/>
    <property type="match status" value="1"/>
</dbReference>
<dbReference type="InterPro" id="IPR005063">
    <property type="entry name" value="Transposase_27"/>
</dbReference>
<dbReference type="RefSeq" id="WP_096989293.1">
    <property type="nucleotide sequence ID" value="NZ_AP027963.1"/>
</dbReference>
<name>A0A6D0I5A9_ECOLX</name>
<keyword evidence="3" id="KW-0815">Transposition</keyword>
<dbReference type="Pfam" id="PF12759">
    <property type="entry name" value="HTH_Tnp_IS1"/>
    <property type="match status" value="1"/>
</dbReference>
<dbReference type="PANTHER" id="PTHR33293:SF1">
    <property type="entry name" value="INSERTION ELEMENT IS1 1 PROTEIN INSB-RELATED"/>
    <property type="match status" value="1"/>
</dbReference>
<evidence type="ECO:0000313" key="7">
    <source>
        <dbReference type="EMBL" id="MWR13674.1"/>
    </source>
</evidence>
<comment type="similarity">
    <text evidence="2">Belongs to the transposase 27 family.</text>
</comment>
<dbReference type="EMBL" id="WTQJ01000098">
    <property type="protein sequence ID" value="MWR13674.1"/>
    <property type="molecule type" value="Genomic_DNA"/>
</dbReference>
<evidence type="ECO:0000256" key="1">
    <source>
        <dbReference type="ARBA" id="ARBA00004091"/>
    </source>
</evidence>
<dbReference type="Pfam" id="PF03811">
    <property type="entry name" value="Zn_ribbon_InsA"/>
    <property type="match status" value="1"/>
</dbReference>
<evidence type="ECO:0000256" key="3">
    <source>
        <dbReference type="ARBA" id="ARBA00022578"/>
    </source>
</evidence>
<dbReference type="InterPro" id="IPR003220">
    <property type="entry name" value="InsA_N_dom_Znf"/>
</dbReference>
<evidence type="ECO:0000259" key="5">
    <source>
        <dbReference type="Pfam" id="PF03811"/>
    </source>
</evidence>
<feature type="domain" description="Insertion element IS1 protein InsA helix-turn-helix" evidence="6">
    <location>
        <begin position="42"/>
        <end position="84"/>
    </location>
</feature>
<evidence type="ECO:0000256" key="2">
    <source>
        <dbReference type="ARBA" id="ARBA00008841"/>
    </source>
</evidence>
<proteinExistence type="inferred from homology"/>
<dbReference type="GO" id="GO:0003677">
    <property type="term" value="F:DNA binding"/>
    <property type="evidence" value="ECO:0007669"/>
    <property type="project" value="InterPro"/>
</dbReference>